<evidence type="ECO:0000313" key="2">
    <source>
        <dbReference type="Proteomes" id="UP001433508"/>
    </source>
</evidence>
<protein>
    <submittedName>
        <fullName evidence="1">S-adenosyl-L-methionine-dependent methyltransferase</fullName>
    </submittedName>
</protein>
<accession>A0ACC3T0M0</accession>
<keyword evidence="2" id="KW-1185">Reference proteome</keyword>
<name>A0ACC3T0M0_LIPKO</name>
<evidence type="ECO:0000313" key="1">
    <source>
        <dbReference type="EMBL" id="KAK9237462.1"/>
    </source>
</evidence>
<gene>
    <name evidence="1" type="ORF">V1525DRAFT_404058</name>
</gene>
<keyword evidence="1" id="KW-0808">Transferase</keyword>
<organism evidence="1 2">
    <name type="scientific">Lipomyces kononenkoae</name>
    <name type="common">Yeast</name>
    <dbReference type="NCBI Taxonomy" id="34357"/>
    <lineage>
        <taxon>Eukaryota</taxon>
        <taxon>Fungi</taxon>
        <taxon>Dikarya</taxon>
        <taxon>Ascomycota</taxon>
        <taxon>Saccharomycotina</taxon>
        <taxon>Lipomycetes</taxon>
        <taxon>Lipomycetales</taxon>
        <taxon>Lipomycetaceae</taxon>
        <taxon>Lipomyces</taxon>
    </lineage>
</organism>
<sequence length="287" mass="31234">MSQTLSSSADEWSRFAPSFMKMAADGPGVLPAHSMVAAADGSYAFSSASLILDIGTGPGQIPSAILGAYGHTIPESARLVASDFSAGIVEQLEQRKKLEIENGHSLWARLETMVCDATDLSAFSDGSVSHAFAGFVLFMVPQARVALDEIHRVLSSQNGGGFFALSSWQGSEWIELMSFVTKVRPDKLLPQLGPTWRTVEGIRGELEATGFQGVEVHSVETYMPFEDHDEIARYILTEFPGMKRLTSDMTRQELERTRDLMVEDIKSRHPTAPGRLVGTALVGVGRK</sequence>
<dbReference type="Proteomes" id="UP001433508">
    <property type="component" value="Unassembled WGS sequence"/>
</dbReference>
<reference evidence="2" key="1">
    <citation type="journal article" date="2024" name="Front. Bioeng. Biotechnol.">
        <title>Genome-scale model development and genomic sequencing of the oleaginous clade Lipomyces.</title>
        <authorList>
            <person name="Czajka J.J."/>
            <person name="Han Y."/>
            <person name="Kim J."/>
            <person name="Mondo S.J."/>
            <person name="Hofstad B.A."/>
            <person name="Robles A."/>
            <person name="Haridas S."/>
            <person name="Riley R."/>
            <person name="LaButti K."/>
            <person name="Pangilinan J."/>
            <person name="Andreopoulos W."/>
            <person name="Lipzen A."/>
            <person name="Yan J."/>
            <person name="Wang M."/>
            <person name="Ng V."/>
            <person name="Grigoriev I.V."/>
            <person name="Spatafora J.W."/>
            <person name="Magnuson J.K."/>
            <person name="Baker S.E."/>
            <person name="Pomraning K.R."/>
        </authorList>
    </citation>
    <scope>NUCLEOTIDE SEQUENCE [LARGE SCALE GENOMIC DNA]</scope>
    <source>
        <strain evidence="2">CBS 7786</strain>
    </source>
</reference>
<comment type="caution">
    <text evidence="1">The sequence shown here is derived from an EMBL/GenBank/DDBJ whole genome shotgun (WGS) entry which is preliminary data.</text>
</comment>
<proteinExistence type="predicted"/>
<dbReference type="EMBL" id="MU971369">
    <property type="protein sequence ID" value="KAK9237462.1"/>
    <property type="molecule type" value="Genomic_DNA"/>
</dbReference>
<keyword evidence="1" id="KW-0489">Methyltransferase</keyword>